<dbReference type="RefSeq" id="WP_380048055.1">
    <property type="nucleotide sequence ID" value="NZ_JBHSOH010000006.1"/>
</dbReference>
<dbReference type="PANTHER" id="PTHR32097">
    <property type="entry name" value="CAMP-BINDING PROTEIN 1-RELATED"/>
    <property type="match status" value="1"/>
</dbReference>
<feature type="compositionally biased region" description="Pro residues" evidence="1">
    <location>
        <begin position="175"/>
        <end position="194"/>
    </location>
</feature>
<keyword evidence="4" id="KW-1185">Reference proteome</keyword>
<feature type="region of interest" description="Disordered" evidence="1">
    <location>
        <begin position="170"/>
        <end position="194"/>
    </location>
</feature>
<proteinExistence type="predicted"/>
<dbReference type="InterPro" id="IPR051324">
    <property type="entry name" value="Stress/Tellurium_Resist"/>
</dbReference>
<dbReference type="PANTHER" id="PTHR32097:SF3">
    <property type="entry name" value="TELLURITE RESISTANCE PROTEIN"/>
    <property type="match status" value="1"/>
</dbReference>
<evidence type="ECO:0000313" key="4">
    <source>
        <dbReference type="Proteomes" id="UP001595979"/>
    </source>
</evidence>
<dbReference type="SMART" id="SM00507">
    <property type="entry name" value="HNHc"/>
    <property type="match status" value="1"/>
</dbReference>
<dbReference type="CDD" id="cd06974">
    <property type="entry name" value="TerD_like"/>
    <property type="match status" value="1"/>
</dbReference>
<dbReference type="EMBL" id="JBHSOH010000006">
    <property type="protein sequence ID" value="MFC5848224.1"/>
    <property type="molecule type" value="Genomic_DNA"/>
</dbReference>
<dbReference type="InterPro" id="IPR002711">
    <property type="entry name" value="HNH"/>
</dbReference>
<evidence type="ECO:0000256" key="1">
    <source>
        <dbReference type="SAM" id="MobiDB-lite"/>
    </source>
</evidence>
<dbReference type="InterPro" id="IPR003325">
    <property type="entry name" value="TerD"/>
</dbReference>
<dbReference type="InterPro" id="IPR029024">
    <property type="entry name" value="TerB-like"/>
</dbReference>
<dbReference type="CDD" id="cd00085">
    <property type="entry name" value="HNHc"/>
    <property type="match status" value="1"/>
</dbReference>
<accession>A0ABW1DIV8</accession>
<sequence length="534" mass="59092">MMRSLERGQRLPLVQVTPRTRLTTHVRLPGLGAPDLSLFGLDEHRRLVDDRYFVFYNQTASPEGALTRRSDGSFRIDLDRLPVQIHRLLLAATLDEGTFAALRRGSVSLADDQGAGVTFALDGDLFVAEQAVMLLELYRHGGGWRVAAVGQGFGGGLQALLESLGGEVVENSPAPAAPPPAPTAPLPPVPAPPRDLPVGDWPPLRSALADLRHAQDACRRCGRTPSFLRPLNIHSLCRDCARQSAQGLSHFRTRFLAACANSVIEFYEWQDLQRVIDRERLDARQALEFVRPEALHLMERTLTVARSDGQITEEEVTVFGHMTHLLQLPANLMFALRGQLQELREATLIRDGRLPTVQTGLILDAGEIAHLETPAVFRHVTATRSRDIPGRLIVTNRQIHFVSLAEGGWNIQYGKVLRIEEMPGGVNLELGVKKGSGYYHQTPRPLVLAATLDALARAHKRLKLLPQTERASRSIPQQVKLEVWQRDAGKCVQCGDGNYLEYDHVIPHSLGGASTANNLQLLCRRCNLTKSDRL</sequence>
<evidence type="ECO:0000259" key="2">
    <source>
        <dbReference type="SMART" id="SM00507"/>
    </source>
</evidence>
<dbReference type="Pfam" id="PF01844">
    <property type="entry name" value="HNH"/>
    <property type="match status" value="1"/>
</dbReference>
<dbReference type="Proteomes" id="UP001595979">
    <property type="component" value="Unassembled WGS sequence"/>
</dbReference>
<evidence type="ECO:0000313" key="3">
    <source>
        <dbReference type="EMBL" id="MFC5848224.1"/>
    </source>
</evidence>
<name>A0ABW1DIV8_9DEIO</name>
<comment type="caution">
    <text evidence="3">The sequence shown here is derived from an EMBL/GenBank/DDBJ whole genome shotgun (WGS) entry which is preliminary data.</text>
</comment>
<dbReference type="Pfam" id="PF02342">
    <property type="entry name" value="TerD"/>
    <property type="match status" value="1"/>
</dbReference>
<feature type="domain" description="HNH nuclease" evidence="2">
    <location>
        <begin position="478"/>
        <end position="528"/>
    </location>
</feature>
<protein>
    <submittedName>
        <fullName evidence="3">TerD family protein</fullName>
    </submittedName>
</protein>
<reference evidence="4" key="1">
    <citation type="journal article" date="2019" name="Int. J. Syst. Evol. Microbiol.">
        <title>The Global Catalogue of Microorganisms (GCM) 10K type strain sequencing project: providing services to taxonomists for standard genome sequencing and annotation.</title>
        <authorList>
            <consortium name="The Broad Institute Genomics Platform"/>
            <consortium name="The Broad Institute Genome Sequencing Center for Infectious Disease"/>
            <person name="Wu L."/>
            <person name="Ma J."/>
        </authorList>
    </citation>
    <scope>NUCLEOTIDE SEQUENCE [LARGE SCALE GENOMIC DNA]</scope>
    <source>
        <strain evidence="4">CGMCC 1.15053</strain>
    </source>
</reference>
<dbReference type="InterPro" id="IPR003615">
    <property type="entry name" value="HNH_nuc"/>
</dbReference>
<dbReference type="SUPFAM" id="SSF158682">
    <property type="entry name" value="TerB-like"/>
    <property type="match status" value="1"/>
</dbReference>
<dbReference type="Gene3D" id="2.60.60.30">
    <property type="entry name" value="sav2460 like domains"/>
    <property type="match status" value="1"/>
</dbReference>
<gene>
    <name evidence="3" type="ORF">ACFPQ6_07850</name>
</gene>
<organism evidence="3 4">
    <name type="scientific">Deinococcus petrolearius</name>
    <dbReference type="NCBI Taxonomy" id="1751295"/>
    <lineage>
        <taxon>Bacteria</taxon>
        <taxon>Thermotogati</taxon>
        <taxon>Deinococcota</taxon>
        <taxon>Deinococci</taxon>
        <taxon>Deinococcales</taxon>
        <taxon>Deinococcaceae</taxon>
        <taxon>Deinococcus</taxon>
    </lineage>
</organism>
<dbReference type="Gene3D" id="1.10.30.50">
    <property type="match status" value="1"/>
</dbReference>